<keyword evidence="1" id="KW-0732">Signal</keyword>
<evidence type="ECO:0008006" key="4">
    <source>
        <dbReference type="Google" id="ProtNLM"/>
    </source>
</evidence>
<organism evidence="2 3">
    <name type="scientific">Flavobacterium suncheonense GH29-5 = DSM 17707</name>
    <dbReference type="NCBI Taxonomy" id="1121899"/>
    <lineage>
        <taxon>Bacteria</taxon>
        <taxon>Pseudomonadati</taxon>
        <taxon>Bacteroidota</taxon>
        <taxon>Flavobacteriia</taxon>
        <taxon>Flavobacteriales</taxon>
        <taxon>Flavobacteriaceae</taxon>
        <taxon>Flavobacterium</taxon>
    </lineage>
</organism>
<dbReference type="AlphaFoldDB" id="A0A0A2M0D2"/>
<name>A0A0A2M0D2_9FLAO</name>
<protein>
    <recommendedName>
        <fullName evidence="4">Lipoprotein</fullName>
    </recommendedName>
</protein>
<reference evidence="2 3" key="1">
    <citation type="submission" date="2013-09" db="EMBL/GenBank/DDBJ databases">
        <authorList>
            <person name="Zeng Z."/>
            <person name="Chen C."/>
        </authorList>
    </citation>
    <scope>NUCLEOTIDE SEQUENCE [LARGE SCALE GENOMIC DNA]</scope>
    <source>
        <strain evidence="2 3">GH29-5</strain>
    </source>
</reference>
<evidence type="ECO:0000313" key="3">
    <source>
        <dbReference type="Proteomes" id="UP000030121"/>
    </source>
</evidence>
<sequence length="139" mass="16346">MKKRHLFLISIIFFAINSCAWLDESQHQKIVDEYEIGWNDLESNRSISKPIKNCDGCYDIIVSNYVYAVGHNEKHIIAKQLNYPENETYYYIIDIEKNKKSSQNGIIGPLNVTEFEKNIKDLQIVNLKFDLNFDKKPRN</sequence>
<gene>
    <name evidence="2" type="ORF">Q764_13790</name>
</gene>
<dbReference type="OrthoDB" id="1077692at2"/>
<dbReference type="EMBL" id="JRLW01000033">
    <property type="protein sequence ID" value="KGO86082.1"/>
    <property type="molecule type" value="Genomic_DNA"/>
</dbReference>
<proteinExistence type="predicted"/>
<evidence type="ECO:0000256" key="1">
    <source>
        <dbReference type="SAM" id="SignalP"/>
    </source>
</evidence>
<feature type="signal peptide" evidence="1">
    <location>
        <begin position="1"/>
        <end position="20"/>
    </location>
</feature>
<keyword evidence="3" id="KW-1185">Reference proteome</keyword>
<evidence type="ECO:0000313" key="2">
    <source>
        <dbReference type="EMBL" id="KGO86082.1"/>
    </source>
</evidence>
<dbReference type="STRING" id="1121899.GCA_000430025_02684"/>
<dbReference type="eggNOG" id="ENOG5030QWJ">
    <property type="taxonomic scope" value="Bacteria"/>
</dbReference>
<comment type="caution">
    <text evidence="2">The sequence shown here is derived from an EMBL/GenBank/DDBJ whole genome shotgun (WGS) entry which is preliminary data.</text>
</comment>
<dbReference type="RefSeq" id="WP_026980975.1">
    <property type="nucleotide sequence ID" value="NZ_AUCZ01000026.1"/>
</dbReference>
<accession>A0A0A2M0D2</accession>
<feature type="chain" id="PRO_5001991491" description="Lipoprotein" evidence="1">
    <location>
        <begin position="21"/>
        <end position="139"/>
    </location>
</feature>
<dbReference type="Proteomes" id="UP000030121">
    <property type="component" value="Unassembled WGS sequence"/>
</dbReference>